<name>A0ABY8J0M1_9BACI</name>
<reference evidence="1 2" key="1">
    <citation type="submission" date="2023-04" db="EMBL/GenBank/DDBJ databases">
        <title>Genome sequence of Halobacillus naozhouensis KACC 21980.</title>
        <authorList>
            <person name="Kim S."/>
            <person name="Heo J."/>
            <person name="Kwon S.-W."/>
        </authorList>
    </citation>
    <scope>NUCLEOTIDE SEQUENCE [LARGE SCALE GENOMIC DNA]</scope>
    <source>
        <strain evidence="1 2">KCTC 13234</strain>
    </source>
</reference>
<keyword evidence="2" id="KW-1185">Reference proteome</keyword>
<proteinExistence type="predicted"/>
<evidence type="ECO:0000313" key="2">
    <source>
        <dbReference type="Proteomes" id="UP001221597"/>
    </source>
</evidence>
<evidence type="ECO:0000313" key="1">
    <source>
        <dbReference type="EMBL" id="WFT75592.1"/>
    </source>
</evidence>
<organism evidence="1 2">
    <name type="scientific">Halobacillus naozhouensis</name>
    <dbReference type="NCBI Taxonomy" id="554880"/>
    <lineage>
        <taxon>Bacteria</taxon>
        <taxon>Bacillati</taxon>
        <taxon>Bacillota</taxon>
        <taxon>Bacilli</taxon>
        <taxon>Bacillales</taxon>
        <taxon>Bacillaceae</taxon>
        <taxon>Halobacillus</taxon>
    </lineage>
</organism>
<dbReference type="Proteomes" id="UP001221597">
    <property type="component" value="Chromosome"/>
</dbReference>
<dbReference type="RefSeq" id="WP_283077558.1">
    <property type="nucleotide sequence ID" value="NZ_CP121671.1"/>
</dbReference>
<sequence>MIRKFLAWIKDFLVDSFNLISRVDLVNERVEVNTKRKVLGHGKATYNGIISTDTRATKYVEKWYEDPRFETDVLPKTIRNG</sequence>
<dbReference type="EMBL" id="CP121671">
    <property type="protein sequence ID" value="WFT75592.1"/>
    <property type="molecule type" value="Genomic_DNA"/>
</dbReference>
<protein>
    <submittedName>
        <fullName evidence="1">Uncharacterized protein</fullName>
    </submittedName>
</protein>
<gene>
    <name evidence="1" type="ORF">P9989_04155</name>
</gene>
<accession>A0ABY8J0M1</accession>